<organism evidence="5 6">
    <name type="scientific">Pseudomonas peli</name>
    <dbReference type="NCBI Taxonomy" id="592361"/>
    <lineage>
        <taxon>Bacteria</taxon>
        <taxon>Pseudomonadati</taxon>
        <taxon>Pseudomonadota</taxon>
        <taxon>Gammaproteobacteria</taxon>
        <taxon>Pseudomonadales</taxon>
        <taxon>Pseudomonadaceae</taxon>
        <taxon>Pseudomonas</taxon>
    </lineage>
</organism>
<reference evidence="5 6" key="1">
    <citation type="submission" date="2016-10" db="EMBL/GenBank/DDBJ databases">
        <authorList>
            <person name="Varghese N."/>
            <person name="Submissions S."/>
        </authorList>
    </citation>
    <scope>NUCLEOTIDE SEQUENCE [LARGE SCALE GENOMIC DNA]</scope>
    <source>
        <strain evidence="5 6">DSM 17833</strain>
    </source>
</reference>
<gene>
    <name evidence="5" type="ORF">SAMN05216370_3303</name>
</gene>
<evidence type="ECO:0000256" key="1">
    <source>
        <dbReference type="ARBA" id="ARBA00010333"/>
    </source>
</evidence>
<evidence type="ECO:0000259" key="4">
    <source>
        <dbReference type="Pfam" id="PF00497"/>
    </source>
</evidence>
<dbReference type="EMBL" id="FMTL01000003">
    <property type="protein sequence ID" value="SCW76304.1"/>
    <property type="molecule type" value="Genomic_DNA"/>
</dbReference>
<dbReference type="AlphaFoldDB" id="A0AB37ZA66"/>
<feature type="chain" id="PRO_5044332364" evidence="3">
    <location>
        <begin position="22"/>
        <end position="254"/>
    </location>
</feature>
<dbReference type="SUPFAM" id="SSF53850">
    <property type="entry name" value="Periplasmic binding protein-like II"/>
    <property type="match status" value="1"/>
</dbReference>
<dbReference type="PANTHER" id="PTHR35936:SF25">
    <property type="entry name" value="ABC TRANSPORTER SUBSTRATE-BINDING PROTEIN"/>
    <property type="match status" value="1"/>
</dbReference>
<dbReference type="Pfam" id="PF00497">
    <property type="entry name" value="SBP_bac_3"/>
    <property type="match status" value="1"/>
</dbReference>
<dbReference type="Proteomes" id="UP000242418">
    <property type="component" value="Unassembled WGS sequence"/>
</dbReference>
<feature type="signal peptide" evidence="3">
    <location>
        <begin position="1"/>
        <end position="21"/>
    </location>
</feature>
<keyword evidence="6" id="KW-1185">Reference proteome</keyword>
<evidence type="ECO:0000313" key="6">
    <source>
        <dbReference type="Proteomes" id="UP000242418"/>
    </source>
</evidence>
<evidence type="ECO:0000313" key="5">
    <source>
        <dbReference type="EMBL" id="SCW76304.1"/>
    </source>
</evidence>
<dbReference type="PANTHER" id="PTHR35936">
    <property type="entry name" value="MEMBRANE-BOUND LYTIC MUREIN TRANSGLYCOSYLASE F"/>
    <property type="match status" value="1"/>
</dbReference>
<feature type="domain" description="Solute-binding protein family 3/N-terminal" evidence="4">
    <location>
        <begin position="24"/>
        <end position="246"/>
    </location>
</feature>
<keyword evidence="2 3" id="KW-0732">Signal</keyword>
<dbReference type="Gene3D" id="3.40.190.10">
    <property type="entry name" value="Periplasmic binding protein-like II"/>
    <property type="match status" value="2"/>
</dbReference>
<dbReference type="InterPro" id="IPR001638">
    <property type="entry name" value="Solute-binding_3/MltF_N"/>
</dbReference>
<proteinExistence type="inferred from homology"/>
<evidence type="ECO:0000256" key="2">
    <source>
        <dbReference type="ARBA" id="ARBA00022729"/>
    </source>
</evidence>
<accession>A0AB37ZA66</accession>
<comment type="similarity">
    <text evidence="1">Belongs to the bacterial solute-binding protein 3 family.</text>
</comment>
<comment type="caution">
    <text evidence="5">The sequence shown here is derived from an EMBL/GenBank/DDBJ whole genome shotgun (WGS) entry which is preliminary data.</text>
</comment>
<sequence length="254" mass="28577">MRIRTLICLFLSLALCTSVLAAPLRLVTGDDYAPFTGKALPAGGMLTQLVRAALQRSSIASSLDWQPWKRGYLKTLQGDYDATFPYVRTAQREEVFLYSEPLFTAEQYIFSRAGEVIELDDVPSMQGLRLCYPLGWQPPPIIQQLLDDGQLRRHSPTGLNECARLLLMDRDDFFISDRRLGETALQLSGVPLERFRRSNSAINRSTLHLIVPRSHPQAAVIIAQFNQGLAQLRASGDYQRMLERNLQQSEVAAP</sequence>
<name>A0AB37ZA66_9PSED</name>
<evidence type="ECO:0000256" key="3">
    <source>
        <dbReference type="SAM" id="SignalP"/>
    </source>
</evidence>
<dbReference type="RefSeq" id="WP_090254477.1">
    <property type="nucleotide sequence ID" value="NZ_FMTL01000003.1"/>
</dbReference>
<protein>
    <submittedName>
        <fullName evidence="5">Amino acid ABC transporter substrate-binding protein, PAAT family</fullName>
    </submittedName>
</protein>